<dbReference type="GO" id="GO:0005549">
    <property type="term" value="F:odorant binding"/>
    <property type="evidence" value="ECO:0007669"/>
    <property type="project" value="InterPro"/>
</dbReference>
<dbReference type="GO" id="GO:0005886">
    <property type="term" value="C:plasma membrane"/>
    <property type="evidence" value="ECO:0007669"/>
    <property type="project" value="UniProtKB-SubCell"/>
</dbReference>
<keyword evidence="8" id="KW-0675">Receptor</keyword>
<feature type="transmembrane region" description="Helical" evidence="10">
    <location>
        <begin position="141"/>
        <end position="162"/>
    </location>
</feature>
<evidence type="ECO:0000256" key="1">
    <source>
        <dbReference type="ARBA" id="ARBA00004651"/>
    </source>
</evidence>
<evidence type="ECO:0000256" key="10">
    <source>
        <dbReference type="SAM" id="Phobius"/>
    </source>
</evidence>
<dbReference type="Pfam" id="PF02949">
    <property type="entry name" value="7tm_6"/>
    <property type="match status" value="2"/>
</dbReference>
<evidence type="ECO:0000256" key="9">
    <source>
        <dbReference type="ARBA" id="ARBA00023224"/>
    </source>
</evidence>
<feature type="transmembrane region" description="Helical" evidence="10">
    <location>
        <begin position="51"/>
        <end position="73"/>
    </location>
</feature>
<dbReference type="GO" id="GO:0004984">
    <property type="term" value="F:olfactory receptor activity"/>
    <property type="evidence" value="ECO:0007669"/>
    <property type="project" value="InterPro"/>
</dbReference>
<feature type="transmembrane region" description="Helical" evidence="10">
    <location>
        <begin position="85"/>
        <end position="104"/>
    </location>
</feature>
<keyword evidence="2" id="KW-1003">Cell membrane</keyword>
<keyword evidence="12" id="KW-1185">Reference proteome</keyword>
<gene>
    <name evidence="11" type="ORF">WN51_13778</name>
</gene>
<comment type="subcellular location">
    <subcellularLocation>
        <location evidence="1">Cell membrane</location>
        <topology evidence="1">Multi-pass membrane protein</topology>
    </subcellularLocation>
</comment>
<evidence type="ECO:0000256" key="5">
    <source>
        <dbReference type="ARBA" id="ARBA00022725"/>
    </source>
</evidence>
<evidence type="ECO:0000256" key="4">
    <source>
        <dbReference type="ARBA" id="ARBA00022692"/>
    </source>
</evidence>
<accession>A0A0M8ZYI5</accession>
<evidence type="ECO:0000313" key="11">
    <source>
        <dbReference type="EMBL" id="KOX73700.1"/>
    </source>
</evidence>
<feature type="transmembrane region" description="Helical" evidence="10">
    <location>
        <begin position="432"/>
        <end position="451"/>
    </location>
</feature>
<dbReference type="InterPro" id="IPR004117">
    <property type="entry name" value="7tm6_olfct_rcpt"/>
</dbReference>
<keyword evidence="6 10" id="KW-1133">Transmembrane helix</keyword>
<evidence type="ECO:0000313" key="12">
    <source>
        <dbReference type="Proteomes" id="UP000053105"/>
    </source>
</evidence>
<keyword evidence="3" id="KW-0716">Sensory transduction</keyword>
<evidence type="ECO:0000256" key="7">
    <source>
        <dbReference type="ARBA" id="ARBA00023136"/>
    </source>
</evidence>
<dbReference type="OrthoDB" id="7539170at2759"/>
<feature type="transmembrane region" description="Helical" evidence="10">
    <location>
        <begin position="496"/>
        <end position="517"/>
    </location>
</feature>
<keyword evidence="4 10" id="KW-0812">Transmembrane</keyword>
<proteinExistence type="predicted"/>
<evidence type="ECO:0008006" key="13">
    <source>
        <dbReference type="Google" id="ProtNLM"/>
    </source>
</evidence>
<dbReference type="STRING" id="166423.A0A0M8ZYI5"/>
<evidence type="ECO:0000256" key="2">
    <source>
        <dbReference type="ARBA" id="ARBA00022475"/>
    </source>
</evidence>
<protein>
    <recommendedName>
        <fullName evidence="13">Odorant receptor 13a</fullName>
    </recommendedName>
</protein>
<keyword evidence="7 10" id="KW-0472">Membrane</keyword>
<sequence length="604" mass="69452">MQKSKININRPVDCEEYVNLSIQWSRWLLKPMGLWPYSNPISRFKQYRHRLINIVCYSLMSFLFIPCSLYVVFEMEDTYGKLKQFGPLIFCVTGFVKYYSLIIHKADINECVERIKWDWKNTTNDRDREIMITNANFGRKLVMVCTFFMYSGFVLYSVVIPFSMGRVTAEDANITFYPLIYPFTSYFADARYSPVNEIVFSLQVLASYLIHSLAPAACSLAAVLAVHTCGQMQVLMNCLKHLIHGRSDMSERLDGRIADIVNQHVRVLKRVKVNANNKTFVRPSQLKLENRTQAVRIPFKLSSSHLVLDEHSNSKHAKVKDKYQSSRRLRGIREFEYPVESLATETPVSLAVFKSHVKTQTVPTSAHERHLKLKQSGPLIFSTTAITKYYFMVVHKADISECVERIKWDWKNTTNDRDREIMIANANFGRKLVMVCTFFMYSGFVFYNVVIPFSVGRITAEDANITFIPLIFPFTSYVADARYSPLNEIVFSLQVLASYLMHSVASAACSLAAVLAVHTCGQMQVLMNCLRHMIDGRSDMSKRVDGRIADIVNQHVRVLKLQARGTRESEYPMESLASEAHWPLAVFKFKVRTVSLLAHKYHLL</sequence>
<dbReference type="GO" id="GO:0007165">
    <property type="term" value="P:signal transduction"/>
    <property type="evidence" value="ECO:0007669"/>
    <property type="project" value="UniProtKB-KW"/>
</dbReference>
<evidence type="ECO:0000256" key="8">
    <source>
        <dbReference type="ARBA" id="ARBA00023170"/>
    </source>
</evidence>
<dbReference type="PANTHER" id="PTHR21137:SF35">
    <property type="entry name" value="ODORANT RECEPTOR 19A-RELATED"/>
    <property type="match status" value="1"/>
</dbReference>
<dbReference type="Proteomes" id="UP000053105">
    <property type="component" value="Unassembled WGS sequence"/>
</dbReference>
<keyword evidence="9" id="KW-0807">Transducer</keyword>
<evidence type="ECO:0000256" key="3">
    <source>
        <dbReference type="ARBA" id="ARBA00022606"/>
    </source>
</evidence>
<reference evidence="11 12" key="1">
    <citation type="submission" date="2015-07" db="EMBL/GenBank/DDBJ databases">
        <title>The genome of Melipona quadrifasciata.</title>
        <authorList>
            <person name="Pan H."/>
            <person name="Kapheim K."/>
        </authorList>
    </citation>
    <scope>NUCLEOTIDE SEQUENCE [LARGE SCALE GENOMIC DNA]</scope>
    <source>
        <strain evidence="11">0111107301</strain>
        <tissue evidence="11">Whole body</tissue>
    </source>
</reference>
<keyword evidence="5" id="KW-0552">Olfaction</keyword>
<evidence type="ECO:0000256" key="6">
    <source>
        <dbReference type="ARBA" id="ARBA00022989"/>
    </source>
</evidence>
<organism evidence="11 12">
    <name type="scientific">Melipona quadrifasciata</name>
    <dbReference type="NCBI Taxonomy" id="166423"/>
    <lineage>
        <taxon>Eukaryota</taxon>
        <taxon>Metazoa</taxon>
        <taxon>Ecdysozoa</taxon>
        <taxon>Arthropoda</taxon>
        <taxon>Hexapoda</taxon>
        <taxon>Insecta</taxon>
        <taxon>Pterygota</taxon>
        <taxon>Neoptera</taxon>
        <taxon>Endopterygota</taxon>
        <taxon>Hymenoptera</taxon>
        <taxon>Apocrita</taxon>
        <taxon>Aculeata</taxon>
        <taxon>Apoidea</taxon>
        <taxon>Anthophila</taxon>
        <taxon>Apidae</taxon>
        <taxon>Melipona</taxon>
    </lineage>
</organism>
<dbReference type="AlphaFoldDB" id="A0A0M8ZYI5"/>
<name>A0A0M8ZYI5_9HYME</name>
<dbReference type="EMBL" id="KQ435794">
    <property type="protein sequence ID" value="KOX73700.1"/>
    <property type="molecule type" value="Genomic_DNA"/>
</dbReference>
<dbReference type="PANTHER" id="PTHR21137">
    <property type="entry name" value="ODORANT RECEPTOR"/>
    <property type="match status" value="1"/>
</dbReference>
<feature type="transmembrane region" description="Helical" evidence="10">
    <location>
        <begin position="205"/>
        <end position="226"/>
    </location>
</feature>